<dbReference type="SUPFAM" id="SSF48403">
    <property type="entry name" value="Ankyrin repeat"/>
    <property type="match status" value="1"/>
</dbReference>
<feature type="region of interest" description="Disordered" evidence="1">
    <location>
        <begin position="232"/>
        <end position="265"/>
    </location>
</feature>
<dbReference type="HOGENOM" id="CLU_454387_0_0_1"/>
<dbReference type="InterPro" id="IPR036770">
    <property type="entry name" value="Ankyrin_rpt-contain_sf"/>
</dbReference>
<evidence type="ECO:0000256" key="1">
    <source>
        <dbReference type="SAM" id="MobiDB-lite"/>
    </source>
</evidence>
<feature type="region of interest" description="Disordered" evidence="1">
    <location>
        <begin position="1"/>
        <end position="26"/>
    </location>
</feature>
<reference evidence="4" key="1">
    <citation type="submission" date="2012-12" db="EMBL/GenBank/DDBJ databases">
        <authorList>
            <person name="Hellsten U."/>
            <person name="Grimwood J."/>
            <person name="Chapman J.A."/>
            <person name="Shapiro H."/>
            <person name="Aerts A."/>
            <person name="Otillar R.P."/>
            <person name="Terry A.Y."/>
            <person name="Boore J.L."/>
            <person name="Simakov O."/>
            <person name="Marletaz F."/>
            <person name="Cho S.-J."/>
            <person name="Edsinger-Gonzales E."/>
            <person name="Havlak P."/>
            <person name="Kuo D.-H."/>
            <person name="Larsson T."/>
            <person name="Lv J."/>
            <person name="Arendt D."/>
            <person name="Savage R."/>
            <person name="Osoegawa K."/>
            <person name="de Jong P."/>
            <person name="Lindberg D.R."/>
            <person name="Seaver E.C."/>
            <person name="Weisblat D.A."/>
            <person name="Putnam N.H."/>
            <person name="Grigoriev I.V."/>
            <person name="Rokhsar D.S."/>
        </authorList>
    </citation>
    <scope>NUCLEOTIDE SEQUENCE</scope>
</reference>
<protein>
    <submittedName>
        <fullName evidence="2 3">Uncharacterized protein</fullName>
    </submittedName>
</protein>
<feature type="region of interest" description="Disordered" evidence="1">
    <location>
        <begin position="73"/>
        <end position="102"/>
    </location>
</feature>
<dbReference type="EMBL" id="KB097571">
    <property type="protein sequence ID" value="ESN94489.1"/>
    <property type="molecule type" value="Genomic_DNA"/>
</dbReference>
<feature type="compositionally biased region" description="Pro residues" evidence="1">
    <location>
        <begin position="340"/>
        <end position="349"/>
    </location>
</feature>
<gene>
    <name evidence="3" type="primary">20200507</name>
    <name evidence="2" type="ORF">HELRODRAFT_164345</name>
</gene>
<dbReference type="InParanoid" id="T1EVA7"/>
<feature type="compositionally biased region" description="Basic residues" evidence="1">
    <location>
        <begin position="1"/>
        <end position="12"/>
    </location>
</feature>
<evidence type="ECO:0000313" key="4">
    <source>
        <dbReference type="Proteomes" id="UP000015101"/>
    </source>
</evidence>
<dbReference type="GeneID" id="20200507"/>
<reference evidence="3" key="3">
    <citation type="submission" date="2015-06" db="UniProtKB">
        <authorList>
            <consortium name="EnsemblMetazoa"/>
        </authorList>
    </citation>
    <scope>IDENTIFICATION</scope>
</reference>
<dbReference type="Proteomes" id="UP000015101">
    <property type="component" value="Unassembled WGS sequence"/>
</dbReference>
<evidence type="ECO:0000313" key="3">
    <source>
        <dbReference type="EnsemblMetazoa" id="HelroP164345"/>
    </source>
</evidence>
<feature type="region of interest" description="Disordered" evidence="1">
    <location>
        <begin position="578"/>
        <end position="601"/>
    </location>
</feature>
<accession>T1EVA7</accession>
<proteinExistence type="predicted"/>
<dbReference type="KEGG" id="hro:HELRODRAFT_164345"/>
<sequence length="601" mass="69348">MAIIHKQKKKATRQNISFPRQREHQHKAIRKESICGTIHYYPAKHIPKFSLKLEVTVERMKFDTNLLMSLKNLKNKSKSNSSNDSNNNNGNRNRKNLVRSSSVHGRERYVEMSCYAKQTENFGHNLLSKENDTKEKIKSFDDLAIFQRKTAKSQKLIKLSLEQVKQLWFKAVKEGNLKNMSQMLSQNIDFIYLKDKAGYTALHYAIECNNDEILSVLIASIKSAAVRMSNQLTQDEKTGRCRQAGSNHGQPESIQNKTTKQPGVKQLANQQQLLQQQFQQQQLQQQQLQQQQLQQQQLLQQQLLQQKLLQQQHLRLQQPPNNPMISVSCQAQLPQDQPQLSPPLPPPPHVSRETTSKAVTCPIICHKCHLMKTKSSKKLLCRSSFESNEQKEENSAAVPDHHQQTHQHCEPNFQKVVNTGETRRMHKCCKRLNRDILHVDVHRCPQLTTDDHRCPQQTTNDHRCPQQTTDDHRCPQQTTDDHRCFQLTTDDHRCLQLTTNDHRCLQLTNETYHHNFYGSNCTQSNAHSSNITVTRNDAYEVSSLRENLPILTNEHQQHNDVSQSKICCHRFISTETLQHPSSPSTTASHTSSLPSVTTFIY</sequence>
<dbReference type="CTD" id="20200507"/>
<name>T1EVA7_HELRO</name>
<evidence type="ECO:0000313" key="2">
    <source>
        <dbReference type="EMBL" id="ESN94489.1"/>
    </source>
</evidence>
<reference evidence="2 4" key="2">
    <citation type="journal article" date="2013" name="Nature">
        <title>Insights into bilaterian evolution from three spiralian genomes.</title>
        <authorList>
            <person name="Simakov O."/>
            <person name="Marletaz F."/>
            <person name="Cho S.J."/>
            <person name="Edsinger-Gonzales E."/>
            <person name="Havlak P."/>
            <person name="Hellsten U."/>
            <person name="Kuo D.H."/>
            <person name="Larsson T."/>
            <person name="Lv J."/>
            <person name="Arendt D."/>
            <person name="Savage R."/>
            <person name="Osoegawa K."/>
            <person name="de Jong P."/>
            <person name="Grimwood J."/>
            <person name="Chapman J.A."/>
            <person name="Shapiro H."/>
            <person name="Aerts A."/>
            <person name="Otillar R.P."/>
            <person name="Terry A.Y."/>
            <person name="Boore J.L."/>
            <person name="Grigoriev I.V."/>
            <person name="Lindberg D.R."/>
            <person name="Seaver E.C."/>
            <person name="Weisblat D.A."/>
            <person name="Putnam N.H."/>
            <person name="Rokhsar D.S."/>
        </authorList>
    </citation>
    <scope>NUCLEOTIDE SEQUENCE</scope>
</reference>
<feature type="compositionally biased region" description="Low complexity" evidence="1">
    <location>
        <begin position="580"/>
        <end position="595"/>
    </location>
</feature>
<feature type="compositionally biased region" description="Low complexity" evidence="1">
    <location>
        <begin position="73"/>
        <end position="91"/>
    </location>
</feature>
<keyword evidence="4" id="KW-1185">Reference proteome</keyword>
<dbReference type="EMBL" id="AMQM01001636">
    <property type="status" value="NOT_ANNOTATED_CDS"/>
    <property type="molecule type" value="Genomic_DNA"/>
</dbReference>
<feature type="compositionally biased region" description="Polar residues" evidence="1">
    <location>
        <begin position="244"/>
        <end position="261"/>
    </location>
</feature>
<organism evidence="3 4">
    <name type="scientific">Helobdella robusta</name>
    <name type="common">Californian leech</name>
    <dbReference type="NCBI Taxonomy" id="6412"/>
    <lineage>
        <taxon>Eukaryota</taxon>
        <taxon>Metazoa</taxon>
        <taxon>Spiralia</taxon>
        <taxon>Lophotrochozoa</taxon>
        <taxon>Annelida</taxon>
        <taxon>Clitellata</taxon>
        <taxon>Hirudinea</taxon>
        <taxon>Rhynchobdellida</taxon>
        <taxon>Glossiphoniidae</taxon>
        <taxon>Helobdella</taxon>
    </lineage>
</organism>
<dbReference type="OrthoDB" id="8964431at2759"/>
<dbReference type="EnsemblMetazoa" id="HelroT164345">
    <property type="protein sequence ID" value="HelroP164345"/>
    <property type="gene ID" value="HelroG164345"/>
</dbReference>
<feature type="region of interest" description="Disordered" evidence="1">
    <location>
        <begin position="331"/>
        <end position="353"/>
    </location>
</feature>
<dbReference type="Gene3D" id="1.25.40.20">
    <property type="entry name" value="Ankyrin repeat-containing domain"/>
    <property type="match status" value="1"/>
</dbReference>
<dbReference type="AlphaFoldDB" id="T1EVA7"/>
<dbReference type="RefSeq" id="XP_009027549.1">
    <property type="nucleotide sequence ID" value="XM_009029301.1"/>
</dbReference>